<dbReference type="EMBL" id="BARU01009543">
    <property type="protein sequence ID" value="GAH38421.1"/>
    <property type="molecule type" value="Genomic_DNA"/>
</dbReference>
<sequence length="277" mass="31633">SEPLLKSDYEFFVAQNLELLPVRELAEIFLQITSKAIRILVIHEGNKSCLSSSEYQAFNWDAVVCFDKRYRKEFSKVFSSERIRLIPYPAHPKLLGDKEESRKKLGLPLGGRIILTYGISMQQHLPVFLAIERLNKAFPLKYLLLAHETPAQILNQVKAKYDFVEVREGAHSIEELYRYLHAADVLLLHKQSAGLVVSSSVYLCLGSGCPIAIFEGRYTEDLGEEVFKYKNLNELQRVLALIFEEERPSQEAIDKFLAQKEASKVASSFIQLFSSWG</sequence>
<dbReference type="AlphaFoldDB" id="X1EYE6"/>
<organism evidence="1">
    <name type="scientific">marine sediment metagenome</name>
    <dbReference type="NCBI Taxonomy" id="412755"/>
    <lineage>
        <taxon>unclassified sequences</taxon>
        <taxon>metagenomes</taxon>
        <taxon>ecological metagenomes</taxon>
    </lineage>
</organism>
<reference evidence="1" key="1">
    <citation type="journal article" date="2014" name="Front. Microbiol.">
        <title>High frequency of phylogenetically diverse reductive dehalogenase-homologous genes in deep subseafloor sedimentary metagenomes.</title>
        <authorList>
            <person name="Kawai M."/>
            <person name="Futagami T."/>
            <person name="Toyoda A."/>
            <person name="Takaki Y."/>
            <person name="Nishi S."/>
            <person name="Hori S."/>
            <person name="Arai W."/>
            <person name="Tsubouchi T."/>
            <person name="Morono Y."/>
            <person name="Uchiyama I."/>
            <person name="Ito T."/>
            <person name="Fujiyama A."/>
            <person name="Inagaki F."/>
            <person name="Takami H."/>
        </authorList>
    </citation>
    <scope>NUCLEOTIDE SEQUENCE</scope>
    <source>
        <strain evidence="1">Expedition CK06-06</strain>
    </source>
</reference>
<protein>
    <recommendedName>
        <fullName evidence="2">Glycosyl transferase family 1 domain-containing protein</fullName>
    </recommendedName>
</protein>
<gene>
    <name evidence="1" type="ORF">S03H2_18396</name>
</gene>
<accession>X1EYE6</accession>
<evidence type="ECO:0000313" key="1">
    <source>
        <dbReference type="EMBL" id="GAH38421.1"/>
    </source>
</evidence>
<evidence type="ECO:0008006" key="2">
    <source>
        <dbReference type="Google" id="ProtNLM"/>
    </source>
</evidence>
<proteinExistence type="predicted"/>
<dbReference type="SUPFAM" id="SSF53756">
    <property type="entry name" value="UDP-Glycosyltransferase/glycogen phosphorylase"/>
    <property type="match status" value="1"/>
</dbReference>
<feature type="non-terminal residue" evidence="1">
    <location>
        <position position="1"/>
    </location>
</feature>
<name>X1EYE6_9ZZZZ</name>
<comment type="caution">
    <text evidence="1">The sequence shown here is derived from an EMBL/GenBank/DDBJ whole genome shotgun (WGS) entry which is preliminary data.</text>
</comment>